<feature type="domain" description="Allophanate hydrolase C-terminal" evidence="1">
    <location>
        <begin position="5"/>
        <end position="128"/>
    </location>
</feature>
<gene>
    <name evidence="2" type="ORF">BKE30_02980</name>
</gene>
<proteinExistence type="predicted"/>
<dbReference type="Gene3D" id="3.10.490.10">
    <property type="entry name" value="Gamma-glutamyl cyclotransferase-like"/>
    <property type="match status" value="1"/>
</dbReference>
<dbReference type="RefSeq" id="WP_076877182.1">
    <property type="nucleotide sequence ID" value="NZ_MLCN01000007.1"/>
</dbReference>
<dbReference type="Pfam" id="PF21986">
    <property type="entry name" value="AH_C"/>
    <property type="match status" value="1"/>
</dbReference>
<dbReference type="Proteomes" id="UP000192132">
    <property type="component" value="Unassembled WGS sequence"/>
</dbReference>
<name>A0A1S8CWV6_9GAMM</name>
<evidence type="ECO:0000313" key="2">
    <source>
        <dbReference type="EMBL" id="ONG41812.1"/>
    </source>
</evidence>
<evidence type="ECO:0000313" key="3">
    <source>
        <dbReference type="Proteomes" id="UP000192132"/>
    </source>
</evidence>
<keyword evidence="3" id="KW-1185">Reference proteome</keyword>
<protein>
    <recommendedName>
        <fullName evidence="1">Allophanate hydrolase C-terminal domain-containing protein</fullName>
    </recommendedName>
</protein>
<dbReference type="AlphaFoldDB" id="A0A1S8CWV6"/>
<dbReference type="InterPro" id="IPR053844">
    <property type="entry name" value="AH_C"/>
</dbReference>
<dbReference type="STRING" id="1907941.BKE30_02980"/>
<comment type="caution">
    <text evidence="2">The sequence shown here is derived from an EMBL/GenBank/DDBJ whole genome shotgun (WGS) entry which is preliminary data.</text>
</comment>
<evidence type="ECO:0000259" key="1">
    <source>
        <dbReference type="Pfam" id="PF21986"/>
    </source>
</evidence>
<organism evidence="2 3">
    <name type="scientific">Alkanindiges hydrocarboniclasticus</name>
    <dbReference type="NCBI Taxonomy" id="1907941"/>
    <lineage>
        <taxon>Bacteria</taxon>
        <taxon>Pseudomonadati</taxon>
        <taxon>Pseudomonadota</taxon>
        <taxon>Gammaproteobacteria</taxon>
        <taxon>Moraxellales</taxon>
        <taxon>Moraxellaceae</taxon>
        <taxon>Alkanindiges</taxon>
    </lineage>
</organism>
<dbReference type="EMBL" id="MLCN01000007">
    <property type="protein sequence ID" value="ONG41812.1"/>
    <property type="molecule type" value="Genomic_DNA"/>
</dbReference>
<accession>A0A1S8CWV6</accession>
<reference evidence="2 3" key="1">
    <citation type="submission" date="2016-10" db="EMBL/GenBank/DDBJ databases">
        <title>Draft Genome sequence of Alkanindiges sp. strain H1.</title>
        <authorList>
            <person name="Subhash Y."/>
            <person name="Lee S."/>
        </authorList>
    </citation>
    <scope>NUCLEOTIDE SEQUENCE [LARGE SCALE GENOMIC DNA]</scope>
    <source>
        <strain evidence="2 3">H1</strain>
    </source>
</reference>
<sequence>MKDHIDVVVCGAHLSGMALNPQLLERDAVLIQATESAAEYRLYAIAGGPPFRPAMVKVSHGGAAIPVEVWRLSAAAFGDFVSLIPAPLGIGKVKLADGRVECGFIAEPIALEGATDISHFGGWRNYMASVQ</sequence>